<dbReference type="SUPFAM" id="SSF46894">
    <property type="entry name" value="C-terminal effector domain of the bipartite response regulators"/>
    <property type="match status" value="1"/>
</dbReference>
<dbReference type="OrthoDB" id="9797341at2"/>
<dbReference type="RefSeq" id="WP_073610976.1">
    <property type="nucleotide sequence ID" value="NZ_MRCG01000028.1"/>
</dbReference>
<evidence type="ECO:0000313" key="2">
    <source>
        <dbReference type="EMBL" id="OKH43860.1"/>
    </source>
</evidence>
<organism evidence="2 3">
    <name type="scientific">Phormidium tenue NIES-30</name>
    <dbReference type="NCBI Taxonomy" id="549789"/>
    <lineage>
        <taxon>Bacteria</taxon>
        <taxon>Bacillati</taxon>
        <taxon>Cyanobacteriota</taxon>
        <taxon>Cyanophyceae</taxon>
        <taxon>Oscillatoriophycideae</taxon>
        <taxon>Oscillatoriales</taxon>
        <taxon>Oscillatoriaceae</taxon>
        <taxon>Phormidium</taxon>
    </lineage>
</organism>
<dbReference type="EMBL" id="MRCG01000028">
    <property type="protein sequence ID" value="OKH43860.1"/>
    <property type="molecule type" value="Genomic_DNA"/>
</dbReference>
<dbReference type="Pfam" id="PF00196">
    <property type="entry name" value="GerE"/>
    <property type="match status" value="1"/>
</dbReference>
<keyword evidence="3" id="KW-1185">Reference proteome</keyword>
<evidence type="ECO:0000259" key="1">
    <source>
        <dbReference type="SMART" id="SM00421"/>
    </source>
</evidence>
<feature type="domain" description="HTH luxR-type" evidence="1">
    <location>
        <begin position="153"/>
        <end position="206"/>
    </location>
</feature>
<dbReference type="Gene3D" id="1.10.10.10">
    <property type="entry name" value="Winged helix-like DNA-binding domain superfamily/Winged helix DNA-binding domain"/>
    <property type="match status" value="1"/>
</dbReference>
<sequence>MVLKTPLGSFNLSLSDTFVELPNIAHDASLPSLLKSILTDVLGGIILLDDQDKLIYINRKALAIVEKMTRCTEGAQAIPKEIMHITKFMRGARREFSQQNWLNQSTIFVDCLTVFNIYARWIQGDNSSYNYLLLNMEDQNQFSQNIALEEARQMGLTSREQDVWLLHQTNYTYKQIAETLNITPNTVKKHMKSILTKQRSSSAQER</sequence>
<dbReference type="AlphaFoldDB" id="A0A1U7IYI4"/>
<dbReference type="InterPro" id="IPR016032">
    <property type="entry name" value="Sig_transdc_resp-reg_C-effctor"/>
</dbReference>
<dbReference type="SMART" id="SM00421">
    <property type="entry name" value="HTH_LUXR"/>
    <property type="match status" value="1"/>
</dbReference>
<dbReference type="GO" id="GO:0006355">
    <property type="term" value="P:regulation of DNA-templated transcription"/>
    <property type="evidence" value="ECO:0007669"/>
    <property type="project" value="InterPro"/>
</dbReference>
<proteinExistence type="predicted"/>
<evidence type="ECO:0000313" key="3">
    <source>
        <dbReference type="Proteomes" id="UP000185557"/>
    </source>
</evidence>
<gene>
    <name evidence="2" type="ORF">NIES30_23955</name>
</gene>
<name>A0A1U7IYI4_9CYAN</name>
<dbReference type="Proteomes" id="UP000185557">
    <property type="component" value="Unassembled WGS sequence"/>
</dbReference>
<comment type="caution">
    <text evidence="2">The sequence shown here is derived from an EMBL/GenBank/DDBJ whole genome shotgun (WGS) entry which is preliminary data.</text>
</comment>
<dbReference type="STRING" id="549789.NIES30_23955"/>
<dbReference type="InterPro" id="IPR000792">
    <property type="entry name" value="Tscrpt_reg_LuxR_C"/>
</dbReference>
<dbReference type="PRINTS" id="PR00038">
    <property type="entry name" value="HTHLUXR"/>
</dbReference>
<accession>A0A1U7IYI4</accession>
<reference evidence="2 3" key="1">
    <citation type="submission" date="2016-11" db="EMBL/GenBank/DDBJ databases">
        <title>Draft Genome Sequences of Nine Cyanobacterial Strains from Diverse Habitats.</title>
        <authorList>
            <person name="Zhu T."/>
            <person name="Hou S."/>
            <person name="Lu X."/>
            <person name="Hess W.R."/>
        </authorList>
    </citation>
    <scope>NUCLEOTIDE SEQUENCE [LARGE SCALE GENOMIC DNA]</scope>
    <source>
        <strain evidence="2 3">NIES-30</strain>
    </source>
</reference>
<protein>
    <recommendedName>
        <fullName evidence="1">HTH luxR-type domain-containing protein</fullName>
    </recommendedName>
</protein>
<dbReference type="GO" id="GO:0003677">
    <property type="term" value="F:DNA binding"/>
    <property type="evidence" value="ECO:0007669"/>
    <property type="project" value="InterPro"/>
</dbReference>
<dbReference type="InterPro" id="IPR036388">
    <property type="entry name" value="WH-like_DNA-bd_sf"/>
</dbReference>